<name>A0ABN9VKX7_9DINO</name>
<organism evidence="2 3">
    <name type="scientific">Prorocentrum cordatum</name>
    <dbReference type="NCBI Taxonomy" id="2364126"/>
    <lineage>
        <taxon>Eukaryota</taxon>
        <taxon>Sar</taxon>
        <taxon>Alveolata</taxon>
        <taxon>Dinophyceae</taxon>
        <taxon>Prorocentrales</taxon>
        <taxon>Prorocentraceae</taxon>
        <taxon>Prorocentrum</taxon>
    </lineage>
</organism>
<evidence type="ECO:0000256" key="1">
    <source>
        <dbReference type="SAM" id="MobiDB-lite"/>
    </source>
</evidence>
<protein>
    <submittedName>
        <fullName evidence="2">Uncharacterized protein</fullName>
    </submittedName>
</protein>
<comment type="caution">
    <text evidence="2">The sequence shown here is derived from an EMBL/GenBank/DDBJ whole genome shotgun (WGS) entry which is preliminary data.</text>
</comment>
<evidence type="ECO:0000313" key="2">
    <source>
        <dbReference type="EMBL" id="CAK0873961.1"/>
    </source>
</evidence>
<feature type="compositionally biased region" description="Low complexity" evidence="1">
    <location>
        <begin position="43"/>
        <end position="53"/>
    </location>
</feature>
<sequence>MPSHPCRHHSDDADDDDAEHHVRGDSGGGGRGGHDRGDGGGSLATAAMAGTADGARRRPAQAETMYSFRMGNLPRATLASLPLRPVLGRLRWPRSAPRASKWPSAARASFSCVLARKG</sequence>
<gene>
    <name evidence="2" type="ORF">PCOR1329_LOCUS59012</name>
</gene>
<evidence type="ECO:0000313" key="3">
    <source>
        <dbReference type="Proteomes" id="UP001189429"/>
    </source>
</evidence>
<dbReference type="Proteomes" id="UP001189429">
    <property type="component" value="Unassembled WGS sequence"/>
</dbReference>
<keyword evidence="3" id="KW-1185">Reference proteome</keyword>
<reference evidence="2" key="1">
    <citation type="submission" date="2023-10" db="EMBL/GenBank/DDBJ databases">
        <authorList>
            <person name="Chen Y."/>
            <person name="Shah S."/>
            <person name="Dougan E. K."/>
            <person name="Thang M."/>
            <person name="Chan C."/>
        </authorList>
    </citation>
    <scope>NUCLEOTIDE SEQUENCE [LARGE SCALE GENOMIC DNA]</scope>
</reference>
<feature type="region of interest" description="Disordered" evidence="1">
    <location>
        <begin position="1"/>
        <end position="60"/>
    </location>
</feature>
<accession>A0ABN9VKX7</accession>
<dbReference type="EMBL" id="CAUYUJ010017342">
    <property type="protein sequence ID" value="CAK0873961.1"/>
    <property type="molecule type" value="Genomic_DNA"/>
</dbReference>
<proteinExistence type="predicted"/>